<dbReference type="EMBL" id="CAJNJA010051338">
    <property type="protein sequence ID" value="CAE7843561.1"/>
    <property type="molecule type" value="Genomic_DNA"/>
</dbReference>
<evidence type="ECO:0000313" key="1">
    <source>
        <dbReference type="EMBL" id="CAE7843561.1"/>
    </source>
</evidence>
<dbReference type="AlphaFoldDB" id="A0A812ZWC1"/>
<keyword evidence="2" id="KW-1185">Reference proteome</keyword>
<sequence>VPVAAALLRSQTASVQKQARCGVPEGVVTALRSTWMSWRRIWCLQGRASEATWKSANGLLQGDPTSPRRMHLRPFSSRWFGTSAVTGRRAQLYAPVGVGERSVIVCQLARSEADDPSGWQMFVG</sequence>
<gene>
    <name evidence="1" type="ORF">SNEC2469_LOCUS25798</name>
</gene>
<feature type="non-terminal residue" evidence="1">
    <location>
        <position position="1"/>
    </location>
</feature>
<proteinExistence type="predicted"/>
<reference evidence="1" key="1">
    <citation type="submission" date="2021-02" db="EMBL/GenBank/DDBJ databases">
        <authorList>
            <person name="Dougan E. K."/>
            <person name="Rhodes N."/>
            <person name="Thang M."/>
            <person name="Chan C."/>
        </authorList>
    </citation>
    <scope>NUCLEOTIDE SEQUENCE</scope>
</reference>
<organism evidence="1 2">
    <name type="scientific">Symbiodinium necroappetens</name>
    <dbReference type="NCBI Taxonomy" id="1628268"/>
    <lineage>
        <taxon>Eukaryota</taxon>
        <taxon>Sar</taxon>
        <taxon>Alveolata</taxon>
        <taxon>Dinophyceae</taxon>
        <taxon>Suessiales</taxon>
        <taxon>Symbiodiniaceae</taxon>
        <taxon>Symbiodinium</taxon>
    </lineage>
</organism>
<feature type="non-terminal residue" evidence="1">
    <location>
        <position position="124"/>
    </location>
</feature>
<comment type="caution">
    <text evidence="1">The sequence shown here is derived from an EMBL/GenBank/DDBJ whole genome shotgun (WGS) entry which is preliminary data.</text>
</comment>
<dbReference type="Proteomes" id="UP000601435">
    <property type="component" value="Unassembled WGS sequence"/>
</dbReference>
<evidence type="ECO:0000313" key="2">
    <source>
        <dbReference type="Proteomes" id="UP000601435"/>
    </source>
</evidence>
<protein>
    <submittedName>
        <fullName evidence="1">Uncharacterized protein</fullName>
    </submittedName>
</protein>
<name>A0A812ZWC1_9DINO</name>
<accession>A0A812ZWC1</accession>